<proteinExistence type="predicted"/>
<organism evidence="1 2">
    <name type="scientific">Variovorax soli</name>
    <dbReference type="NCBI Taxonomy" id="376815"/>
    <lineage>
        <taxon>Bacteria</taxon>
        <taxon>Pseudomonadati</taxon>
        <taxon>Pseudomonadota</taxon>
        <taxon>Betaproteobacteria</taxon>
        <taxon>Burkholderiales</taxon>
        <taxon>Comamonadaceae</taxon>
        <taxon>Variovorax</taxon>
    </lineage>
</organism>
<sequence length="72" mass="8035">MDLQQHAADPRAAPATALGHFTSTLIGLLLLPPQTRNSIEVVEKVWCHFLEEFHLRCIDAARLQIEMNEGAV</sequence>
<name>A0ABU1NMJ7_9BURK</name>
<reference evidence="1 2" key="1">
    <citation type="submission" date="2023-07" db="EMBL/GenBank/DDBJ databases">
        <title>Sorghum-associated microbial communities from plants grown in Nebraska, USA.</title>
        <authorList>
            <person name="Schachtman D."/>
        </authorList>
    </citation>
    <scope>NUCLEOTIDE SEQUENCE [LARGE SCALE GENOMIC DNA]</scope>
    <source>
        <strain evidence="1 2">DS1781</strain>
    </source>
</reference>
<dbReference type="EMBL" id="JAVDRF010000021">
    <property type="protein sequence ID" value="MDR6539664.1"/>
    <property type="molecule type" value="Genomic_DNA"/>
</dbReference>
<dbReference type="Proteomes" id="UP001184230">
    <property type="component" value="Unassembled WGS sequence"/>
</dbReference>
<evidence type="ECO:0000313" key="2">
    <source>
        <dbReference type="Proteomes" id="UP001184230"/>
    </source>
</evidence>
<keyword evidence="2" id="KW-1185">Reference proteome</keyword>
<protein>
    <submittedName>
        <fullName evidence="1">UPF0716 family protein affecting phage T7 exclusion</fullName>
    </submittedName>
</protein>
<comment type="caution">
    <text evidence="1">The sequence shown here is derived from an EMBL/GenBank/DDBJ whole genome shotgun (WGS) entry which is preliminary data.</text>
</comment>
<dbReference type="RefSeq" id="WP_309907556.1">
    <property type="nucleotide sequence ID" value="NZ_JAVDRF010000021.1"/>
</dbReference>
<feature type="non-terminal residue" evidence="1">
    <location>
        <position position="72"/>
    </location>
</feature>
<gene>
    <name evidence="1" type="ORF">J2739_005466</name>
</gene>
<accession>A0ABU1NMJ7</accession>
<evidence type="ECO:0000313" key="1">
    <source>
        <dbReference type="EMBL" id="MDR6539664.1"/>
    </source>
</evidence>